<feature type="transmembrane region" description="Helical" evidence="7">
    <location>
        <begin position="271"/>
        <end position="290"/>
    </location>
</feature>
<evidence type="ECO:0000313" key="10">
    <source>
        <dbReference type="Proteomes" id="UP001285441"/>
    </source>
</evidence>
<accession>A0AAE0TVA0</accession>
<dbReference type="Proteomes" id="UP001285441">
    <property type="component" value="Unassembled WGS sequence"/>
</dbReference>
<feature type="region of interest" description="Disordered" evidence="6">
    <location>
        <begin position="1"/>
        <end position="24"/>
    </location>
</feature>
<evidence type="ECO:0000256" key="7">
    <source>
        <dbReference type="SAM" id="Phobius"/>
    </source>
</evidence>
<feature type="region of interest" description="Disordered" evidence="6">
    <location>
        <begin position="303"/>
        <end position="332"/>
    </location>
</feature>
<feature type="transmembrane region" description="Helical" evidence="7">
    <location>
        <begin position="113"/>
        <end position="136"/>
    </location>
</feature>
<organism evidence="9 10">
    <name type="scientific">Podospora didyma</name>
    <dbReference type="NCBI Taxonomy" id="330526"/>
    <lineage>
        <taxon>Eukaryota</taxon>
        <taxon>Fungi</taxon>
        <taxon>Dikarya</taxon>
        <taxon>Ascomycota</taxon>
        <taxon>Pezizomycotina</taxon>
        <taxon>Sordariomycetes</taxon>
        <taxon>Sordariomycetidae</taxon>
        <taxon>Sordariales</taxon>
        <taxon>Podosporaceae</taxon>
        <taxon>Podospora</taxon>
    </lineage>
</organism>
<evidence type="ECO:0000259" key="8">
    <source>
        <dbReference type="Pfam" id="PF20684"/>
    </source>
</evidence>
<dbReference type="PANTHER" id="PTHR33048:SF47">
    <property type="entry name" value="INTEGRAL MEMBRANE PROTEIN-RELATED"/>
    <property type="match status" value="1"/>
</dbReference>
<protein>
    <recommendedName>
        <fullName evidence="8">Rhodopsin domain-containing protein</fullName>
    </recommendedName>
</protein>
<dbReference type="InterPro" id="IPR052337">
    <property type="entry name" value="SAT4-like"/>
</dbReference>
<evidence type="ECO:0000256" key="1">
    <source>
        <dbReference type="ARBA" id="ARBA00004141"/>
    </source>
</evidence>
<dbReference type="PANTHER" id="PTHR33048">
    <property type="entry name" value="PTH11-LIKE INTEGRAL MEMBRANE PROTEIN (AFU_ORTHOLOGUE AFUA_5G11245)"/>
    <property type="match status" value="1"/>
</dbReference>
<feature type="compositionally biased region" description="Polar residues" evidence="6">
    <location>
        <begin position="319"/>
        <end position="332"/>
    </location>
</feature>
<evidence type="ECO:0000256" key="2">
    <source>
        <dbReference type="ARBA" id="ARBA00022692"/>
    </source>
</evidence>
<proteinExistence type="inferred from homology"/>
<dbReference type="Pfam" id="PF20684">
    <property type="entry name" value="Fung_rhodopsin"/>
    <property type="match status" value="1"/>
</dbReference>
<feature type="compositionally biased region" description="Low complexity" evidence="6">
    <location>
        <begin position="303"/>
        <end position="318"/>
    </location>
</feature>
<evidence type="ECO:0000256" key="6">
    <source>
        <dbReference type="SAM" id="MobiDB-lite"/>
    </source>
</evidence>
<reference evidence="9" key="2">
    <citation type="submission" date="2023-06" db="EMBL/GenBank/DDBJ databases">
        <authorList>
            <consortium name="Lawrence Berkeley National Laboratory"/>
            <person name="Haridas S."/>
            <person name="Hensen N."/>
            <person name="Bonometti L."/>
            <person name="Westerberg I."/>
            <person name="Brannstrom I.O."/>
            <person name="Guillou S."/>
            <person name="Cros-Aarteil S."/>
            <person name="Calhoun S."/>
            <person name="Kuo A."/>
            <person name="Mondo S."/>
            <person name="Pangilinan J."/>
            <person name="Riley R."/>
            <person name="LaButti K."/>
            <person name="Andreopoulos B."/>
            <person name="Lipzen A."/>
            <person name="Chen C."/>
            <person name="Yanf M."/>
            <person name="Daum C."/>
            <person name="Ng V."/>
            <person name="Clum A."/>
            <person name="Steindorff A."/>
            <person name="Ohm R."/>
            <person name="Martin F."/>
            <person name="Silar P."/>
            <person name="Natvig D."/>
            <person name="Lalanne C."/>
            <person name="Gautier V."/>
            <person name="Ament-velasquez S.L."/>
            <person name="Kruys A."/>
            <person name="Hutchinson M.I."/>
            <person name="Powell A.J."/>
            <person name="Barry K."/>
            <person name="Miller A.N."/>
            <person name="Grigoriev I.V."/>
            <person name="Debuchy R."/>
            <person name="Gladieux P."/>
            <person name="Thoren M.H."/>
            <person name="Johannesson H."/>
        </authorList>
    </citation>
    <scope>NUCLEOTIDE SEQUENCE</scope>
    <source>
        <strain evidence="9">CBS 232.78</strain>
    </source>
</reference>
<feature type="transmembrane region" description="Helical" evidence="7">
    <location>
        <begin position="148"/>
        <end position="169"/>
    </location>
</feature>
<dbReference type="AlphaFoldDB" id="A0AAE0TVA0"/>
<feature type="transmembrane region" description="Helical" evidence="7">
    <location>
        <begin position="194"/>
        <end position="219"/>
    </location>
</feature>
<feature type="transmembrane region" description="Helical" evidence="7">
    <location>
        <begin position="231"/>
        <end position="251"/>
    </location>
</feature>
<comment type="similarity">
    <text evidence="5">Belongs to the SAT4 family.</text>
</comment>
<reference evidence="9" key="1">
    <citation type="journal article" date="2023" name="Mol. Phylogenet. Evol.">
        <title>Genome-scale phylogeny and comparative genomics of the fungal order Sordariales.</title>
        <authorList>
            <person name="Hensen N."/>
            <person name="Bonometti L."/>
            <person name="Westerberg I."/>
            <person name="Brannstrom I.O."/>
            <person name="Guillou S."/>
            <person name="Cros-Aarteil S."/>
            <person name="Calhoun S."/>
            <person name="Haridas S."/>
            <person name="Kuo A."/>
            <person name="Mondo S."/>
            <person name="Pangilinan J."/>
            <person name="Riley R."/>
            <person name="LaButti K."/>
            <person name="Andreopoulos B."/>
            <person name="Lipzen A."/>
            <person name="Chen C."/>
            <person name="Yan M."/>
            <person name="Daum C."/>
            <person name="Ng V."/>
            <person name="Clum A."/>
            <person name="Steindorff A."/>
            <person name="Ohm R.A."/>
            <person name="Martin F."/>
            <person name="Silar P."/>
            <person name="Natvig D.O."/>
            <person name="Lalanne C."/>
            <person name="Gautier V."/>
            <person name="Ament-Velasquez S.L."/>
            <person name="Kruys A."/>
            <person name="Hutchinson M.I."/>
            <person name="Powell A.J."/>
            <person name="Barry K."/>
            <person name="Miller A.N."/>
            <person name="Grigoriev I.V."/>
            <person name="Debuchy R."/>
            <person name="Gladieux P."/>
            <person name="Hiltunen Thoren M."/>
            <person name="Johannesson H."/>
        </authorList>
    </citation>
    <scope>NUCLEOTIDE SEQUENCE</scope>
    <source>
        <strain evidence="9">CBS 232.78</strain>
    </source>
</reference>
<comment type="subcellular location">
    <subcellularLocation>
        <location evidence="1">Membrane</location>
        <topology evidence="1">Multi-pass membrane protein</topology>
    </subcellularLocation>
</comment>
<name>A0AAE0TVA0_9PEZI</name>
<dbReference type="GO" id="GO:0016020">
    <property type="term" value="C:membrane"/>
    <property type="evidence" value="ECO:0007669"/>
    <property type="project" value="UniProtKB-SubCell"/>
</dbReference>
<dbReference type="EMBL" id="JAULSW010000005">
    <property type="protein sequence ID" value="KAK3380964.1"/>
    <property type="molecule type" value="Genomic_DNA"/>
</dbReference>
<keyword evidence="4 7" id="KW-0472">Membrane</keyword>
<evidence type="ECO:0000313" key="9">
    <source>
        <dbReference type="EMBL" id="KAK3380964.1"/>
    </source>
</evidence>
<evidence type="ECO:0000256" key="3">
    <source>
        <dbReference type="ARBA" id="ARBA00022989"/>
    </source>
</evidence>
<evidence type="ECO:0000256" key="5">
    <source>
        <dbReference type="ARBA" id="ARBA00038359"/>
    </source>
</evidence>
<comment type="caution">
    <text evidence="9">The sequence shown here is derived from an EMBL/GenBank/DDBJ whole genome shotgun (WGS) entry which is preliminary data.</text>
</comment>
<gene>
    <name evidence="9" type="ORF">B0H63DRAFT_194916</name>
</gene>
<feature type="compositionally biased region" description="Polar residues" evidence="6">
    <location>
        <begin position="1"/>
        <end position="17"/>
    </location>
</feature>
<feature type="transmembrane region" description="Helical" evidence="7">
    <location>
        <begin position="28"/>
        <end position="51"/>
    </location>
</feature>
<feature type="transmembrane region" description="Helical" evidence="7">
    <location>
        <begin position="63"/>
        <end position="82"/>
    </location>
</feature>
<dbReference type="InterPro" id="IPR049326">
    <property type="entry name" value="Rhodopsin_dom_fungi"/>
</dbReference>
<keyword evidence="10" id="KW-1185">Reference proteome</keyword>
<keyword evidence="3 7" id="KW-1133">Transmembrane helix</keyword>
<sequence>MPSNQTMSTPSPSQPRVSQPAGGNDSTLATTAVSGLVIGLAVVSVALRFYTRIFTRQGLRWDDWMIFIAVLTTLLTAALLLYGNDVSPNGLWVSENTDPNYVYSEADHLYLKLSFISSVLYFTIASTTKLGILLMYNRIFFVSDAFRVQLWITSALIVVFWIGCTVATLTNCIPLEWSWINSLADPRYCFNYNIFWMAAGACEMFLDVLVLTMPISVVIRMRLSLRDKLTAAGIFLLGGFVIITGLVKVILGYPPGSRVPSYHNTEVWTTVHTGMAIVCASLPIFKPLLWRIRSSSFAAKIFSGSKSSSHGSSSWSTSRKTNTQTDNGIITSTQPEPEVTKVEVSIGCMQLPPPETPRDDQFSTIMQLALLERGYTLDEGEGPRPDSHGESHVMV</sequence>
<feature type="domain" description="Rhodopsin" evidence="8">
    <location>
        <begin position="47"/>
        <end position="289"/>
    </location>
</feature>
<evidence type="ECO:0000256" key="4">
    <source>
        <dbReference type="ARBA" id="ARBA00023136"/>
    </source>
</evidence>
<keyword evidence="2 7" id="KW-0812">Transmembrane</keyword>